<dbReference type="Pfam" id="PF03665">
    <property type="entry name" value="UPF0172"/>
    <property type="match status" value="1"/>
</dbReference>
<dbReference type="GO" id="GO:0072546">
    <property type="term" value="C:EMC complex"/>
    <property type="evidence" value="ECO:0007669"/>
    <property type="project" value="InterPro"/>
</dbReference>
<evidence type="ECO:0000256" key="2">
    <source>
        <dbReference type="ARBA" id="ARBA00007461"/>
    </source>
</evidence>
<dbReference type="Pfam" id="PF01979">
    <property type="entry name" value="Amidohydro_1"/>
    <property type="match status" value="1"/>
</dbReference>
<dbReference type="InterPro" id="IPR032466">
    <property type="entry name" value="Metal_Hydrolase"/>
</dbReference>
<dbReference type="Gene3D" id="2.30.40.10">
    <property type="entry name" value="Urease, subunit C, domain 1"/>
    <property type="match status" value="1"/>
</dbReference>
<evidence type="ECO:0000313" key="7">
    <source>
        <dbReference type="EMBL" id="KAJ7025403.1"/>
    </source>
</evidence>
<dbReference type="SUPFAM" id="SSF51556">
    <property type="entry name" value="Metallo-dependent hydrolases"/>
    <property type="match status" value="1"/>
</dbReference>
<dbReference type="GO" id="GO:0005829">
    <property type="term" value="C:cytosol"/>
    <property type="evidence" value="ECO:0007669"/>
    <property type="project" value="TreeGrafter"/>
</dbReference>
<dbReference type="InterPro" id="IPR006680">
    <property type="entry name" value="Amidohydro-rel"/>
</dbReference>
<dbReference type="InterPro" id="IPR011059">
    <property type="entry name" value="Metal-dep_hydrolase_composite"/>
</dbReference>
<dbReference type="CDD" id="cd08060">
    <property type="entry name" value="MPN_UPF0172"/>
    <property type="match status" value="1"/>
</dbReference>
<comment type="cofactor">
    <cofactor evidence="1">
        <name>Zn(2+)</name>
        <dbReference type="ChEBI" id="CHEBI:29105"/>
    </cofactor>
</comment>
<dbReference type="InterPro" id="IPR051607">
    <property type="entry name" value="Metallo-dep_hydrolases"/>
</dbReference>
<dbReference type="GO" id="GO:0008892">
    <property type="term" value="F:guanine deaminase activity"/>
    <property type="evidence" value="ECO:0007669"/>
    <property type="project" value="TreeGrafter"/>
</dbReference>
<keyword evidence="4 7" id="KW-0378">Hydrolase</keyword>
<dbReference type="PANTHER" id="PTHR11271">
    <property type="entry name" value="GUANINE DEAMINASE"/>
    <property type="match status" value="1"/>
</dbReference>
<reference evidence="7" key="1">
    <citation type="submission" date="2023-03" db="EMBL/GenBank/DDBJ databases">
        <title>Massive genome expansion in bonnet fungi (Mycena s.s.) driven by repeated elements and novel gene families across ecological guilds.</title>
        <authorList>
            <consortium name="Lawrence Berkeley National Laboratory"/>
            <person name="Harder C.B."/>
            <person name="Miyauchi S."/>
            <person name="Viragh M."/>
            <person name="Kuo A."/>
            <person name="Thoen E."/>
            <person name="Andreopoulos B."/>
            <person name="Lu D."/>
            <person name="Skrede I."/>
            <person name="Drula E."/>
            <person name="Henrissat B."/>
            <person name="Morin E."/>
            <person name="Kohler A."/>
            <person name="Barry K."/>
            <person name="LaButti K."/>
            <person name="Morin E."/>
            <person name="Salamov A."/>
            <person name="Lipzen A."/>
            <person name="Mereny Z."/>
            <person name="Hegedus B."/>
            <person name="Baldrian P."/>
            <person name="Stursova M."/>
            <person name="Weitz H."/>
            <person name="Taylor A."/>
            <person name="Grigoriev I.V."/>
            <person name="Nagy L.G."/>
            <person name="Martin F."/>
            <person name="Kauserud H."/>
        </authorList>
    </citation>
    <scope>NUCLEOTIDE SEQUENCE</scope>
    <source>
        <strain evidence="7">CBHHK200</strain>
    </source>
</reference>
<dbReference type="AlphaFoldDB" id="A0AAD6WSE7"/>
<dbReference type="Proteomes" id="UP001218188">
    <property type="component" value="Unassembled WGS sequence"/>
</dbReference>
<comment type="caution">
    <text evidence="7">The sequence shown here is derived from an EMBL/GenBank/DDBJ whole genome shotgun (WGS) entry which is preliminary data.</text>
</comment>
<dbReference type="Gene3D" id="3.20.20.140">
    <property type="entry name" value="Metal-dependent hydrolases"/>
    <property type="match status" value="1"/>
</dbReference>
<evidence type="ECO:0000256" key="3">
    <source>
        <dbReference type="ARBA" id="ARBA00022723"/>
    </source>
</evidence>
<accession>A0AAD6WSE7</accession>
<gene>
    <name evidence="7" type="ORF">C8F04DRAFT_1212906</name>
</gene>
<dbReference type="PROSITE" id="PS50249">
    <property type="entry name" value="MPN"/>
    <property type="match status" value="1"/>
</dbReference>
<evidence type="ECO:0000259" key="6">
    <source>
        <dbReference type="PROSITE" id="PS50249"/>
    </source>
</evidence>
<evidence type="ECO:0000313" key="8">
    <source>
        <dbReference type="Proteomes" id="UP001218188"/>
    </source>
</evidence>
<dbReference type="InterPro" id="IPR037518">
    <property type="entry name" value="MPN"/>
</dbReference>
<dbReference type="GO" id="GO:0008270">
    <property type="term" value="F:zinc ion binding"/>
    <property type="evidence" value="ECO:0007669"/>
    <property type="project" value="TreeGrafter"/>
</dbReference>
<dbReference type="InterPro" id="IPR005366">
    <property type="entry name" value="EMC8/9"/>
</dbReference>
<organism evidence="7 8">
    <name type="scientific">Mycena alexandri</name>
    <dbReference type="NCBI Taxonomy" id="1745969"/>
    <lineage>
        <taxon>Eukaryota</taxon>
        <taxon>Fungi</taxon>
        <taxon>Dikarya</taxon>
        <taxon>Basidiomycota</taxon>
        <taxon>Agaricomycotina</taxon>
        <taxon>Agaricomycetes</taxon>
        <taxon>Agaricomycetidae</taxon>
        <taxon>Agaricales</taxon>
        <taxon>Marasmiineae</taxon>
        <taxon>Mycenaceae</taxon>
        <taxon>Mycena</taxon>
    </lineage>
</organism>
<sequence length="659" mass="72195">MSQYSLSAQAYFKIFFHAAKHPQSSVNGVLLGKEESGKISIVDAVPLLHHWTSLSPMMEIGLDLAGRHAESLGLNLVGYYQACERIDDTALAPVGERVAGKLKDGFKNAVALVIDGENLASGEAALVPYVSQGTIWRPYSGETAFTAGSTFQLASPDLPQRAIVLVREQALHQKFGDFDDHLEDKPGNPKAPWYHGQLPDAFGTFVHSEHLGRLGILLDYLLVTDSSGVITHFAPGQSSESHTILQKSPDCVFLPNGTFIVPSFVDLHLHAAQFLYQGNGLHLPLMEWLNEYAFKAEERLDSDPALARTVYTRLARRLIHSGTGTVLLFGTIKEETNLILAEVMQAAGLRAFVGKLSMDISSRPSYKESSTETSLKAAHLFVEKCRDLTCNLPIHERLVEPVLTPRFVPTCSDELLVGLGQLSATEDLRIQSHLAEALDQVEWVRKERGVEDIEAFDRSGLLTPRTIQAHCTFLEVPAFKHIHSRGTAIAHCPLSNSYFSAEPFHLREALDEGVKVGLGTDIAGGYSLDLMSSMRQAVSVSRMRQGSKQIAGKEGKSLAIDWKESLYLATRGGATALRLTTGVFGVGVPFDAQQIRLFDEFNGHGIGALDFFDLEESGTVAASSPVTIEMVEKWWCLGDTRNQSRMWVQGAELDASPLN</sequence>
<evidence type="ECO:0000256" key="5">
    <source>
        <dbReference type="ARBA" id="ARBA00022833"/>
    </source>
</evidence>
<name>A0AAD6WSE7_9AGAR</name>
<keyword evidence="3" id="KW-0479">Metal-binding</keyword>
<evidence type="ECO:0000256" key="4">
    <source>
        <dbReference type="ARBA" id="ARBA00022801"/>
    </source>
</evidence>
<keyword evidence="8" id="KW-1185">Reference proteome</keyword>
<proteinExistence type="inferred from homology"/>
<dbReference type="GO" id="GO:0046098">
    <property type="term" value="P:guanine metabolic process"/>
    <property type="evidence" value="ECO:0007669"/>
    <property type="project" value="TreeGrafter"/>
</dbReference>
<protein>
    <submittedName>
        <fullName evidence="7">Metallo-dependent hydrolase</fullName>
    </submittedName>
</protein>
<keyword evidence="5" id="KW-0862">Zinc</keyword>
<feature type="domain" description="MPN" evidence="6">
    <location>
        <begin position="4"/>
        <end position="135"/>
    </location>
</feature>
<evidence type="ECO:0000256" key="1">
    <source>
        <dbReference type="ARBA" id="ARBA00001947"/>
    </source>
</evidence>
<comment type="similarity">
    <text evidence="2">Belongs to the EMC8/EMC9 family.</text>
</comment>
<dbReference type="PANTHER" id="PTHR11271:SF6">
    <property type="entry name" value="GUANINE DEAMINASE"/>
    <property type="match status" value="1"/>
</dbReference>
<dbReference type="EMBL" id="JARJCM010000154">
    <property type="protein sequence ID" value="KAJ7025403.1"/>
    <property type="molecule type" value="Genomic_DNA"/>
</dbReference>